<dbReference type="EMBL" id="KV419429">
    <property type="protein sequence ID" value="KZS89240.1"/>
    <property type="molecule type" value="Genomic_DNA"/>
</dbReference>
<evidence type="ECO:0000313" key="2">
    <source>
        <dbReference type="Proteomes" id="UP000076722"/>
    </source>
</evidence>
<accession>A0A164Q1P6</accession>
<proteinExistence type="predicted"/>
<protein>
    <submittedName>
        <fullName evidence="1">Uncharacterized protein</fullName>
    </submittedName>
</protein>
<keyword evidence="2" id="KW-1185">Reference proteome</keyword>
<dbReference type="AlphaFoldDB" id="A0A164Q1P6"/>
<name>A0A164Q1P6_9AGAM</name>
<evidence type="ECO:0000313" key="1">
    <source>
        <dbReference type="EMBL" id="KZS89240.1"/>
    </source>
</evidence>
<organism evidence="1 2">
    <name type="scientific">Sistotremastrum niveocremeum HHB9708</name>
    <dbReference type="NCBI Taxonomy" id="1314777"/>
    <lineage>
        <taxon>Eukaryota</taxon>
        <taxon>Fungi</taxon>
        <taxon>Dikarya</taxon>
        <taxon>Basidiomycota</taxon>
        <taxon>Agaricomycotina</taxon>
        <taxon>Agaricomycetes</taxon>
        <taxon>Sistotremastrales</taxon>
        <taxon>Sistotremastraceae</taxon>
        <taxon>Sertulicium</taxon>
        <taxon>Sertulicium niveocremeum</taxon>
    </lineage>
</organism>
<sequence length="220" mass="24582">MYDVAGTILRIFDYHDPARSASGFFSTTFGVGFSDNNAQISRQPVIDYPESSSAGGSAGDLKLKFGGKRGRPRPMVRLGYEVRAGFGFARSAVELDEGTCGLREVFTLIMSFISLLLRLVKNDDVEEALLSSDDSGIIYAASHRVEFTRAYVISLDRRIPEDYQLDEYRGQSIPQWLDPGWGWGAIKQNQEDQYWGTREETTRMTEGGAARDLLVRVVCQ</sequence>
<gene>
    <name evidence="1" type="ORF">SISNIDRAFT_469517</name>
</gene>
<dbReference type="Proteomes" id="UP000076722">
    <property type="component" value="Unassembled WGS sequence"/>
</dbReference>
<reference evidence="1 2" key="1">
    <citation type="journal article" date="2016" name="Mol. Biol. Evol.">
        <title>Comparative Genomics of Early-Diverging Mushroom-Forming Fungi Provides Insights into the Origins of Lignocellulose Decay Capabilities.</title>
        <authorList>
            <person name="Nagy L.G."/>
            <person name="Riley R."/>
            <person name="Tritt A."/>
            <person name="Adam C."/>
            <person name="Daum C."/>
            <person name="Floudas D."/>
            <person name="Sun H."/>
            <person name="Yadav J.S."/>
            <person name="Pangilinan J."/>
            <person name="Larsson K.H."/>
            <person name="Matsuura K."/>
            <person name="Barry K."/>
            <person name="Labutti K."/>
            <person name="Kuo R."/>
            <person name="Ohm R.A."/>
            <person name="Bhattacharya S.S."/>
            <person name="Shirouzu T."/>
            <person name="Yoshinaga Y."/>
            <person name="Martin F.M."/>
            <person name="Grigoriev I.V."/>
            <person name="Hibbett D.S."/>
        </authorList>
    </citation>
    <scope>NUCLEOTIDE SEQUENCE [LARGE SCALE GENOMIC DNA]</scope>
    <source>
        <strain evidence="1 2">HHB9708</strain>
    </source>
</reference>